<dbReference type="EMBL" id="JBHTLK010000005">
    <property type="protein sequence ID" value="MFD1145889.1"/>
    <property type="molecule type" value="Genomic_DNA"/>
</dbReference>
<gene>
    <name evidence="1" type="ORF">ACFQ3T_01990</name>
</gene>
<protein>
    <submittedName>
        <fullName evidence="1">DUF1643 domain-containing protein</fullName>
    </submittedName>
</protein>
<sequence>MSTRPEAPRDPQPSGNAVFSSCAKADRAGHDRAACQVCDTYRYTLDRAWGDGPIVGWLMLNPSTATSTADDPTIRRCTGFTAAWGYERFTVRNLFALCATKPEALKVHLDPVGPDNDDHLCDLVHADIVVCAWGNHGRIDGRARQVVEMLADLHVDLVHLGLTGLHQPKHPLFTLGTLRPQPLDVAKFLRRRGR</sequence>
<dbReference type="RefSeq" id="WP_380719073.1">
    <property type="nucleotide sequence ID" value="NZ_JBHTLK010000005.1"/>
</dbReference>
<dbReference type="Proteomes" id="UP001597168">
    <property type="component" value="Unassembled WGS sequence"/>
</dbReference>
<evidence type="ECO:0000313" key="2">
    <source>
        <dbReference type="Proteomes" id="UP001597168"/>
    </source>
</evidence>
<comment type="caution">
    <text evidence="1">The sequence shown here is derived from an EMBL/GenBank/DDBJ whole genome shotgun (WGS) entry which is preliminary data.</text>
</comment>
<reference evidence="2" key="1">
    <citation type="journal article" date="2019" name="Int. J. Syst. Evol. Microbiol.">
        <title>The Global Catalogue of Microorganisms (GCM) 10K type strain sequencing project: providing services to taxonomists for standard genome sequencing and annotation.</title>
        <authorList>
            <consortium name="The Broad Institute Genomics Platform"/>
            <consortium name="The Broad Institute Genome Sequencing Center for Infectious Disease"/>
            <person name="Wu L."/>
            <person name="Ma J."/>
        </authorList>
    </citation>
    <scope>NUCLEOTIDE SEQUENCE [LARGE SCALE GENOMIC DNA]</scope>
    <source>
        <strain evidence="2">CCUG 60214</strain>
    </source>
</reference>
<proteinExistence type="predicted"/>
<keyword evidence="2" id="KW-1185">Reference proteome</keyword>
<accession>A0ABW3QN36</accession>
<dbReference type="InterPro" id="IPR012441">
    <property type="entry name" value="DUF1643"/>
</dbReference>
<organism evidence="1 2">
    <name type="scientific">Saccharothrix hoggarensis</name>
    <dbReference type="NCBI Taxonomy" id="913853"/>
    <lineage>
        <taxon>Bacteria</taxon>
        <taxon>Bacillati</taxon>
        <taxon>Actinomycetota</taxon>
        <taxon>Actinomycetes</taxon>
        <taxon>Pseudonocardiales</taxon>
        <taxon>Pseudonocardiaceae</taxon>
        <taxon>Saccharothrix</taxon>
    </lineage>
</organism>
<dbReference type="Pfam" id="PF07799">
    <property type="entry name" value="DUF1643"/>
    <property type="match status" value="1"/>
</dbReference>
<evidence type="ECO:0000313" key="1">
    <source>
        <dbReference type="EMBL" id="MFD1145889.1"/>
    </source>
</evidence>
<dbReference type="PROSITE" id="PS51257">
    <property type="entry name" value="PROKAR_LIPOPROTEIN"/>
    <property type="match status" value="1"/>
</dbReference>
<name>A0ABW3QN36_9PSEU</name>